<feature type="transmembrane region" description="Helical" evidence="10">
    <location>
        <begin position="239"/>
        <end position="259"/>
    </location>
</feature>
<dbReference type="NCBIfam" id="TIGR00727">
    <property type="entry name" value="ISP4_OPT"/>
    <property type="match status" value="1"/>
</dbReference>
<feature type="transmembrane region" description="Helical" evidence="10">
    <location>
        <begin position="674"/>
        <end position="694"/>
    </location>
</feature>
<organism evidence="11 12">
    <name type="scientific">Purpureocillium lilacinum</name>
    <name type="common">Paecilomyces lilacinus</name>
    <dbReference type="NCBI Taxonomy" id="33203"/>
    <lineage>
        <taxon>Eukaryota</taxon>
        <taxon>Fungi</taxon>
        <taxon>Dikarya</taxon>
        <taxon>Ascomycota</taxon>
        <taxon>Pezizomycotina</taxon>
        <taxon>Sordariomycetes</taxon>
        <taxon>Hypocreomycetidae</taxon>
        <taxon>Hypocreales</taxon>
        <taxon>Ophiocordycipitaceae</taxon>
        <taxon>Purpureocillium</taxon>
    </lineage>
</organism>
<comment type="similarity">
    <text evidence="2">Belongs to the oligopeptide OPT transporter family.</text>
</comment>
<evidence type="ECO:0000256" key="2">
    <source>
        <dbReference type="ARBA" id="ARBA00008807"/>
    </source>
</evidence>
<keyword evidence="4 10" id="KW-0812">Transmembrane</keyword>
<feature type="transmembrane region" description="Helical" evidence="10">
    <location>
        <begin position="726"/>
        <end position="748"/>
    </location>
</feature>
<evidence type="ECO:0000256" key="1">
    <source>
        <dbReference type="ARBA" id="ARBA00004141"/>
    </source>
</evidence>
<evidence type="ECO:0000256" key="8">
    <source>
        <dbReference type="ARBA" id="ARBA00023136"/>
    </source>
</evidence>
<feature type="transmembrane region" description="Helical" evidence="10">
    <location>
        <begin position="835"/>
        <end position="858"/>
    </location>
</feature>
<evidence type="ECO:0000256" key="10">
    <source>
        <dbReference type="SAM" id="Phobius"/>
    </source>
</evidence>
<feature type="transmembrane region" description="Helical" evidence="10">
    <location>
        <begin position="793"/>
        <end position="814"/>
    </location>
</feature>
<feature type="transmembrane region" description="Helical" evidence="10">
    <location>
        <begin position="313"/>
        <end position="335"/>
    </location>
</feature>
<feature type="transmembrane region" description="Helical" evidence="10">
    <location>
        <begin position="642"/>
        <end position="662"/>
    </location>
</feature>
<feature type="region of interest" description="Disordered" evidence="9">
    <location>
        <begin position="94"/>
        <end position="133"/>
    </location>
</feature>
<protein>
    <recommendedName>
        <fullName evidence="13">Small oligopeptide transporter, OPT family</fullName>
    </recommendedName>
</protein>
<dbReference type="PANTHER" id="PTHR22601">
    <property type="entry name" value="ISP4 LIKE PROTEIN"/>
    <property type="match status" value="1"/>
</dbReference>
<keyword evidence="6" id="KW-0653">Protein transport</keyword>
<evidence type="ECO:0000313" key="12">
    <source>
        <dbReference type="Proteomes" id="UP001287286"/>
    </source>
</evidence>
<evidence type="ECO:0000256" key="7">
    <source>
        <dbReference type="ARBA" id="ARBA00022989"/>
    </source>
</evidence>
<gene>
    <name evidence="11" type="ORF">Purlil1_7263</name>
</gene>
<feature type="transmembrane region" description="Helical" evidence="10">
    <location>
        <begin position="371"/>
        <end position="393"/>
    </location>
</feature>
<feature type="transmembrane region" description="Helical" evidence="10">
    <location>
        <begin position="462"/>
        <end position="483"/>
    </location>
</feature>
<feature type="transmembrane region" description="Helical" evidence="10">
    <location>
        <begin position="870"/>
        <end position="895"/>
    </location>
</feature>
<feature type="transmembrane region" description="Helical" evidence="10">
    <location>
        <begin position="414"/>
        <end position="442"/>
    </location>
</feature>
<dbReference type="NCBIfam" id="TIGR00728">
    <property type="entry name" value="OPT_sfam"/>
    <property type="match status" value="1"/>
</dbReference>
<dbReference type="Proteomes" id="UP001287286">
    <property type="component" value="Unassembled WGS sequence"/>
</dbReference>
<dbReference type="InterPro" id="IPR004813">
    <property type="entry name" value="OPT"/>
</dbReference>
<evidence type="ECO:0008006" key="13">
    <source>
        <dbReference type="Google" id="ProtNLM"/>
    </source>
</evidence>
<feature type="transmembrane region" description="Helical" evidence="10">
    <location>
        <begin position="347"/>
        <end position="365"/>
    </location>
</feature>
<evidence type="ECO:0000256" key="3">
    <source>
        <dbReference type="ARBA" id="ARBA00022448"/>
    </source>
</evidence>
<name>A0ABR0BWG3_PURLI</name>
<comment type="subcellular location">
    <subcellularLocation>
        <location evidence="1">Membrane</location>
        <topology evidence="1">Multi-pass membrane protein</topology>
    </subcellularLocation>
</comment>
<feature type="transmembrane region" description="Helical" evidence="10">
    <location>
        <begin position="563"/>
        <end position="584"/>
    </location>
</feature>
<feature type="transmembrane region" description="Helical" evidence="10">
    <location>
        <begin position="769"/>
        <end position="787"/>
    </location>
</feature>
<keyword evidence="5" id="KW-0571">Peptide transport</keyword>
<accession>A0ABR0BWG3</accession>
<reference evidence="11 12" key="1">
    <citation type="journal article" date="2024" name="Microbiol. Resour. Announc.">
        <title>Genome annotations for the ascomycete fungi Trichoderma harzianum, Trichoderma aggressivum, and Purpureocillium lilacinum.</title>
        <authorList>
            <person name="Beijen E.P.W."/>
            <person name="Ohm R.A."/>
        </authorList>
    </citation>
    <scope>NUCLEOTIDE SEQUENCE [LARGE SCALE GENOMIC DNA]</scope>
    <source>
        <strain evidence="11 12">CBS 150709</strain>
    </source>
</reference>
<evidence type="ECO:0000256" key="9">
    <source>
        <dbReference type="SAM" id="MobiDB-lite"/>
    </source>
</evidence>
<keyword evidence="8 10" id="KW-0472">Membrane</keyword>
<evidence type="ECO:0000256" key="4">
    <source>
        <dbReference type="ARBA" id="ARBA00022692"/>
    </source>
</evidence>
<sequence>MIVGKPNSTGSAKVLEGLPTHAPCELGRKRVLHADGRSFLQGRDFWTRSRRRAVGAIRACRRAGRAHRGPPCELPSTGPLLRPAQLSLAQLTVDGRQSTDDDGDHELRDDYDDERRGRGPGGGILTTPAPNGQTPFIMVRSLLFRKRHEAEEITPIPGPLESNASGVDHLQHLQQFEKAHKLDPNLPIDELNDVDAAIATGNAEKGIEIEHALMEDNSPYPEVRAVVRNYDVDVPANTIRAWVIGLILCTVGSGVNMLFSLRNPSVAITTYVIQLIAYPIGRGWDLVMPDREWNLFGLKFNLRPGKFNYKEHVVIVAMSNAAYGGGVLYATDVLIAQKVFYGQDFGIAFQLLFGITTLCTGYGLAGLARRFLVWPAAMIWPADLVNCALFYTLHDHSISDPSKTNGWSIGRYRLFLIIGCGAFIYYWFPGWIFRGLSVFAWVCWIAPNNVVVNKVFGGQHGYGLMPITFDWSIVSGFVGSPLIPPFHAIANVLGGIIVFFVFVSMGIHFSGTWYADYLPVQSSESYDNRGNIYNVSRILDANFEFNETAYKEYSPLYLSTQFAMAYGLSFAAMSAVIIHVGLYHGKEIWRQFKMARHQEDDVHMRLMKKYRDAEDWWYAALFVVMVAISFGVVAGWPTGFPAWAYVVCMMLPIIWLIPIGLIQAITNIQLGLNVLTEFIIGYMVPGRPLAMMMFKNYGYISMSQALYFSQDLKLGHYMKVPPRVMFASQLIASVWSAIVQIGVMNWAVSKIPDVCSLDQPNNYSCPNGRVFYTASVVWGAIGPARIFSHGATYASLQWFWLVGAITPIVTWLLARRWPKSIWRYICTPVIYGGTGLLPPATVYIFLCWGVVGIIFNHFIKRRYTGWWLQYNYIVSAALDCGLILSTLLIFFTLYLTSQKKPDWWGNVGAFQTLDFEGKAITRHLMPGETFGPSVFP</sequence>
<dbReference type="Pfam" id="PF03169">
    <property type="entry name" value="OPT"/>
    <property type="match status" value="1"/>
</dbReference>
<feature type="compositionally biased region" description="Basic and acidic residues" evidence="9">
    <location>
        <begin position="105"/>
        <end position="117"/>
    </location>
</feature>
<evidence type="ECO:0000256" key="5">
    <source>
        <dbReference type="ARBA" id="ARBA00022856"/>
    </source>
</evidence>
<evidence type="ECO:0000313" key="11">
    <source>
        <dbReference type="EMBL" id="KAK4088384.1"/>
    </source>
</evidence>
<keyword evidence="3" id="KW-0813">Transport</keyword>
<dbReference type="InterPro" id="IPR004648">
    <property type="entry name" value="Oligpept_transpt"/>
</dbReference>
<keyword evidence="7 10" id="KW-1133">Transmembrane helix</keyword>
<feature type="transmembrane region" description="Helical" evidence="10">
    <location>
        <begin position="490"/>
        <end position="509"/>
    </location>
</feature>
<dbReference type="EMBL" id="JAWRVI010000025">
    <property type="protein sequence ID" value="KAK4088384.1"/>
    <property type="molecule type" value="Genomic_DNA"/>
</dbReference>
<evidence type="ECO:0000256" key="6">
    <source>
        <dbReference type="ARBA" id="ARBA00022927"/>
    </source>
</evidence>
<comment type="caution">
    <text evidence="11">The sequence shown here is derived from an EMBL/GenBank/DDBJ whole genome shotgun (WGS) entry which is preliminary data.</text>
</comment>
<keyword evidence="12" id="KW-1185">Reference proteome</keyword>
<feature type="transmembrane region" description="Helical" evidence="10">
    <location>
        <begin position="616"/>
        <end position="636"/>
    </location>
</feature>
<proteinExistence type="inferred from homology"/>